<dbReference type="Proteomes" id="UP000830116">
    <property type="component" value="Chromosome"/>
</dbReference>
<gene>
    <name evidence="3" type="ORF">MNR06_12600</name>
</gene>
<reference evidence="3" key="1">
    <citation type="submission" date="2022-03" db="EMBL/GenBank/DDBJ databases">
        <title>Genome Identification and Characterization of new species Bdellovibrio reynosense LBG001 sp. nov. from a Mexico soil sample.</title>
        <authorList>
            <person name="Camilli A."/>
            <person name="Ajao Y."/>
            <person name="Guo X."/>
        </authorList>
    </citation>
    <scope>NUCLEOTIDE SEQUENCE</scope>
    <source>
        <strain evidence="3">LBG001</strain>
    </source>
</reference>
<feature type="region of interest" description="Disordered" evidence="1">
    <location>
        <begin position="430"/>
        <end position="479"/>
    </location>
</feature>
<protein>
    <submittedName>
        <fullName evidence="3">Uncharacterized protein</fullName>
    </submittedName>
</protein>
<feature type="chain" id="PRO_5046288676" evidence="2">
    <location>
        <begin position="28"/>
        <end position="479"/>
    </location>
</feature>
<feature type="compositionally biased region" description="Basic and acidic residues" evidence="1">
    <location>
        <begin position="389"/>
        <end position="398"/>
    </location>
</feature>
<evidence type="ECO:0000256" key="1">
    <source>
        <dbReference type="SAM" id="MobiDB-lite"/>
    </source>
</evidence>
<feature type="region of interest" description="Disordered" evidence="1">
    <location>
        <begin position="319"/>
        <end position="399"/>
    </location>
</feature>
<evidence type="ECO:0000313" key="3">
    <source>
        <dbReference type="EMBL" id="UOF02989.1"/>
    </source>
</evidence>
<sequence length="479" mass="48544">MMRLALKHLTIMLAVSAISLSPLHVYAAEPVAAATSGTTAPQGSGDNNEAGLDLQLRDSFIKEKGTLEANHSQLVVDEKAYADVLKNLQRYIDRQPTCVKTHSGAAYACLENWSPNILTGVTTLNTLMSTVGSVAVKDQCSKFARGMDIAKAAMTAYTAACGSAKAGCGFYCVSARDALKDFKKSAARAEAVSCKNPAAGCGSAVTDFNTSLRSMSKMADDELKGNVQRSTAGKAGLCTEKYANLLTSAVAGIASLMNAIKQGKECEEETEGDPTTPASDPLKEKCSDPANANLPECICLKNPRTPGCSNAFEKPGDLSAGGNIGTGATDRTNIAAPTGGPDLGPQGPADMPIPERNPTSDSGGVGAPSGGGASLGGGGLSGGGGAGGDKSEASKKGLDTNILGGAGGGGGGGGWGAAGGGSSANSKYRSYLPGGKNDPNKGMAGSQAWTKEVTGQGGKSNWDKIKERYRDNKGTLLSN</sequence>
<organism evidence="3 4">
    <name type="scientific">Bdellovibrio reynosensis</name>
    <dbReference type="NCBI Taxonomy" id="2835041"/>
    <lineage>
        <taxon>Bacteria</taxon>
        <taxon>Pseudomonadati</taxon>
        <taxon>Bdellovibrionota</taxon>
        <taxon>Bdellovibrionia</taxon>
        <taxon>Bdellovibrionales</taxon>
        <taxon>Pseudobdellovibrionaceae</taxon>
        <taxon>Bdellovibrio</taxon>
    </lineage>
</organism>
<evidence type="ECO:0000256" key="2">
    <source>
        <dbReference type="SAM" id="SignalP"/>
    </source>
</evidence>
<keyword evidence="2" id="KW-0732">Signal</keyword>
<name>A0ABY4CDX1_9BACT</name>
<dbReference type="EMBL" id="CP093442">
    <property type="protein sequence ID" value="UOF02989.1"/>
    <property type="molecule type" value="Genomic_DNA"/>
</dbReference>
<feature type="signal peptide" evidence="2">
    <location>
        <begin position="1"/>
        <end position="27"/>
    </location>
</feature>
<keyword evidence="4" id="KW-1185">Reference proteome</keyword>
<feature type="region of interest" description="Disordered" evidence="1">
    <location>
        <begin position="264"/>
        <end position="287"/>
    </location>
</feature>
<accession>A0ABY4CDX1</accession>
<evidence type="ECO:0000313" key="4">
    <source>
        <dbReference type="Proteomes" id="UP000830116"/>
    </source>
</evidence>
<dbReference type="RefSeq" id="WP_243540805.1">
    <property type="nucleotide sequence ID" value="NZ_CP093442.1"/>
</dbReference>
<proteinExistence type="predicted"/>
<feature type="compositionally biased region" description="Basic and acidic residues" evidence="1">
    <location>
        <begin position="461"/>
        <end position="473"/>
    </location>
</feature>
<feature type="compositionally biased region" description="Gly residues" evidence="1">
    <location>
        <begin position="363"/>
        <end position="388"/>
    </location>
</feature>